<reference evidence="1" key="2">
    <citation type="journal article" date="2015" name="Data Brief">
        <title>Shoot transcriptome of the giant reed, Arundo donax.</title>
        <authorList>
            <person name="Barrero R.A."/>
            <person name="Guerrero F.D."/>
            <person name="Moolhuijzen P."/>
            <person name="Goolsby J.A."/>
            <person name="Tidwell J."/>
            <person name="Bellgard S.E."/>
            <person name="Bellgard M.I."/>
        </authorList>
    </citation>
    <scope>NUCLEOTIDE SEQUENCE</scope>
    <source>
        <tissue evidence="1">Shoot tissue taken approximately 20 cm above the soil surface</tissue>
    </source>
</reference>
<organism evidence="1">
    <name type="scientific">Arundo donax</name>
    <name type="common">Giant reed</name>
    <name type="synonym">Donax arundinaceus</name>
    <dbReference type="NCBI Taxonomy" id="35708"/>
    <lineage>
        <taxon>Eukaryota</taxon>
        <taxon>Viridiplantae</taxon>
        <taxon>Streptophyta</taxon>
        <taxon>Embryophyta</taxon>
        <taxon>Tracheophyta</taxon>
        <taxon>Spermatophyta</taxon>
        <taxon>Magnoliopsida</taxon>
        <taxon>Liliopsida</taxon>
        <taxon>Poales</taxon>
        <taxon>Poaceae</taxon>
        <taxon>PACMAD clade</taxon>
        <taxon>Arundinoideae</taxon>
        <taxon>Arundineae</taxon>
        <taxon>Arundo</taxon>
    </lineage>
</organism>
<accession>A0A0A9G168</accession>
<proteinExistence type="predicted"/>
<protein>
    <submittedName>
        <fullName evidence="1">Uncharacterized protein</fullName>
    </submittedName>
</protein>
<reference evidence="1" key="1">
    <citation type="submission" date="2014-09" db="EMBL/GenBank/DDBJ databases">
        <authorList>
            <person name="Magalhaes I.L.F."/>
            <person name="Oliveira U."/>
            <person name="Santos F.R."/>
            <person name="Vidigal T.H.D.A."/>
            <person name="Brescovit A.D."/>
            <person name="Santos A.J."/>
        </authorList>
    </citation>
    <scope>NUCLEOTIDE SEQUENCE</scope>
    <source>
        <tissue evidence="1">Shoot tissue taken approximately 20 cm above the soil surface</tissue>
    </source>
</reference>
<sequence>MWRSGGQGERSCSSQVVTPAVSIADEICHKGTQLARHHTSINQPTKRSLSLARRWT</sequence>
<evidence type="ECO:0000313" key="1">
    <source>
        <dbReference type="EMBL" id="JAE16281.1"/>
    </source>
</evidence>
<dbReference type="EMBL" id="GBRH01181615">
    <property type="protein sequence ID" value="JAE16281.1"/>
    <property type="molecule type" value="Transcribed_RNA"/>
</dbReference>
<name>A0A0A9G168_ARUDO</name>
<dbReference type="AlphaFoldDB" id="A0A0A9G168"/>